<dbReference type="AlphaFoldDB" id="A0A9D4HTB6"/>
<dbReference type="SMART" id="SM00612">
    <property type="entry name" value="Kelch"/>
    <property type="match status" value="1"/>
</dbReference>
<dbReference type="Proteomes" id="UP000828390">
    <property type="component" value="Unassembled WGS sequence"/>
</dbReference>
<evidence type="ECO:0000313" key="3">
    <source>
        <dbReference type="Proteomes" id="UP000828390"/>
    </source>
</evidence>
<proteinExistence type="predicted"/>
<dbReference type="InterPro" id="IPR015915">
    <property type="entry name" value="Kelch-typ_b-propeller"/>
</dbReference>
<keyword evidence="3" id="KW-1185">Reference proteome</keyword>
<name>A0A9D4HTB6_DREPO</name>
<comment type="caution">
    <text evidence="2">The sequence shown here is derived from an EMBL/GenBank/DDBJ whole genome shotgun (WGS) entry which is preliminary data.</text>
</comment>
<dbReference type="Pfam" id="PF01344">
    <property type="entry name" value="Kelch_1"/>
    <property type="match status" value="1"/>
</dbReference>
<sequence>MSCERSGAGVVSYYGLLYVVGGYDGKEGLSTVEYFDPKVDVWTLLPFCMMTANSCPGVTLIDRPSCLGRNHSHLQAENKAQL</sequence>
<dbReference type="SUPFAM" id="SSF117281">
    <property type="entry name" value="Kelch motif"/>
    <property type="match status" value="1"/>
</dbReference>
<reference evidence="2" key="1">
    <citation type="journal article" date="2019" name="bioRxiv">
        <title>The Genome of the Zebra Mussel, Dreissena polymorpha: A Resource for Invasive Species Research.</title>
        <authorList>
            <person name="McCartney M.A."/>
            <person name="Auch B."/>
            <person name="Kono T."/>
            <person name="Mallez S."/>
            <person name="Zhang Y."/>
            <person name="Obille A."/>
            <person name="Becker A."/>
            <person name="Abrahante J.E."/>
            <person name="Garbe J."/>
            <person name="Badalamenti J.P."/>
            <person name="Herman A."/>
            <person name="Mangelson H."/>
            <person name="Liachko I."/>
            <person name="Sullivan S."/>
            <person name="Sone E.D."/>
            <person name="Koren S."/>
            <person name="Silverstein K.A.T."/>
            <person name="Beckman K.B."/>
            <person name="Gohl D.M."/>
        </authorList>
    </citation>
    <scope>NUCLEOTIDE SEQUENCE</scope>
    <source>
        <strain evidence="2">Duluth1</strain>
        <tissue evidence="2">Whole animal</tissue>
    </source>
</reference>
<evidence type="ECO:0000256" key="1">
    <source>
        <dbReference type="ARBA" id="ARBA00022441"/>
    </source>
</evidence>
<reference evidence="2" key="2">
    <citation type="submission" date="2020-11" db="EMBL/GenBank/DDBJ databases">
        <authorList>
            <person name="McCartney M.A."/>
            <person name="Auch B."/>
            <person name="Kono T."/>
            <person name="Mallez S."/>
            <person name="Becker A."/>
            <person name="Gohl D.M."/>
            <person name="Silverstein K.A.T."/>
            <person name="Koren S."/>
            <person name="Bechman K.B."/>
            <person name="Herman A."/>
            <person name="Abrahante J.E."/>
            <person name="Garbe J."/>
        </authorList>
    </citation>
    <scope>NUCLEOTIDE SEQUENCE</scope>
    <source>
        <strain evidence="2">Duluth1</strain>
        <tissue evidence="2">Whole animal</tissue>
    </source>
</reference>
<evidence type="ECO:0000313" key="2">
    <source>
        <dbReference type="EMBL" id="KAH3734245.1"/>
    </source>
</evidence>
<organism evidence="2 3">
    <name type="scientific">Dreissena polymorpha</name>
    <name type="common">Zebra mussel</name>
    <name type="synonym">Mytilus polymorpha</name>
    <dbReference type="NCBI Taxonomy" id="45954"/>
    <lineage>
        <taxon>Eukaryota</taxon>
        <taxon>Metazoa</taxon>
        <taxon>Spiralia</taxon>
        <taxon>Lophotrochozoa</taxon>
        <taxon>Mollusca</taxon>
        <taxon>Bivalvia</taxon>
        <taxon>Autobranchia</taxon>
        <taxon>Heteroconchia</taxon>
        <taxon>Euheterodonta</taxon>
        <taxon>Imparidentia</taxon>
        <taxon>Neoheterodontei</taxon>
        <taxon>Myida</taxon>
        <taxon>Dreissenoidea</taxon>
        <taxon>Dreissenidae</taxon>
        <taxon>Dreissena</taxon>
    </lineage>
</organism>
<keyword evidence="1" id="KW-0880">Kelch repeat</keyword>
<dbReference type="EMBL" id="JAIWYP010000011">
    <property type="protein sequence ID" value="KAH3734245.1"/>
    <property type="molecule type" value="Genomic_DNA"/>
</dbReference>
<dbReference type="Gene3D" id="2.120.10.80">
    <property type="entry name" value="Kelch-type beta propeller"/>
    <property type="match status" value="1"/>
</dbReference>
<accession>A0A9D4HTB6</accession>
<protein>
    <submittedName>
        <fullName evidence="2">Uncharacterized protein</fullName>
    </submittedName>
</protein>
<dbReference type="InterPro" id="IPR006652">
    <property type="entry name" value="Kelch_1"/>
</dbReference>
<gene>
    <name evidence="2" type="ORF">DPMN_040684</name>
</gene>